<sequence length="43" mass="5009">MERFPIATTRQQFKALWTGEAFQSKPRLSMQPRVAEINFALVL</sequence>
<gene>
    <name evidence="1" type="ORF">DT23_13240</name>
</gene>
<comment type="caution">
    <text evidence="1">The sequence shown here is derived from an EMBL/GenBank/DDBJ whole genome shotgun (WGS) entry which is preliminary data.</text>
</comment>
<evidence type="ECO:0000313" key="2">
    <source>
        <dbReference type="Proteomes" id="UP000027471"/>
    </source>
</evidence>
<keyword evidence="2" id="KW-1185">Reference proteome</keyword>
<dbReference type="STRING" id="1353528.DT23_13240"/>
<dbReference type="EMBL" id="AUNB01000019">
    <property type="protein sequence ID" value="KEO60296.1"/>
    <property type="molecule type" value="Genomic_DNA"/>
</dbReference>
<accession>A0A074JRM8</accession>
<evidence type="ECO:0000313" key="1">
    <source>
        <dbReference type="EMBL" id="KEO60296.1"/>
    </source>
</evidence>
<reference evidence="1 2" key="1">
    <citation type="journal article" date="2015" name="Antonie Van Leeuwenhoek">
        <title>Thioclava indica sp. nov., isolated from surface seawater of the Indian Ocean.</title>
        <authorList>
            <person name="Liu Y."/>
            <person name="Lai Q."/>
            <person name="Du J."/>
            <person name="Xu H."/>
            <person name="Jiang L."/>
            <person name="Shao Z."/>
        </authorList>
    </citation>
    <scope>NUCLEOTIDE SEQUENCE [LARGE SCALE GENOMIC DNA]</scope>
    <source>
        <strain evidence="1 2">DT23-4</strain>
    </source>
</reference>
<dbReference type="Proteomes" id="UP000027471">
    <property type="component" value="Unassembled WGS sequence"/>
</dbReference>
<dbReference type="AlphaFoldDB" id="A0A074JRM8"/>
<proteinExistence type="predicted"/>
<name>A0A074JRM8_9RHOB</name>
<protein>
    <submittedName>
        <fullName evidence="1">Uncharacterized protein</fullName>
    </submittedName>
</protein>
<organism evidence="1 2">
    <name type="scientific">Thioclava indica</name>
    <dbReference type="NCBI Taxonomy" id="1353528"/>
    <lineage>
        <taxon>Bacteria</taxon>
        <taxon>Pseudomonadati</taxon>
        <taxon>Pseudomonadota</taxon>
        <taxon>Alphaproteobacteria</taxon>
        <taxon>Rhodobacterales</taxon>
        <taxon>Paracoccaceae</taxon>
        <taxon>Thioclava</taxon>
    </lineage>
</organism>